<dbReference type="PANTHER" id="PTHR40619:SF3">
    <property type="entry name" value="FUNGAL STAND N-TERMINAL GOODBYE DOMAIN-CONTAINING PROTEIN"/>
    <property type="match status" value="1"/>
</dbReference>
<dbReference type="AlphaFoldDB" id="A0AAN6XBE4"/>
<evidence type="ECO:0000259" key="2">
    <source>
        <dbReference type="Pfam" id="PF24883"/>
    </source>
</evidence>
<sequence>MFTSNNARRSIRSQPPSVDFIENRLPAIHDAFQNDRVQYDPLADRFRPTQELEVASTSLRETERSIRHQLPARRLPPGVGAMRFWGSIFEESMKVHVGNNPVESKRLLKRPEYGIRSKRNWEDIYECLQSARAQFDGTKSRFWGRFKRGYRGVAEQSDAMHVARTALQFLPDHELASPVKAALEVIMETVQIASSTREKITTEVSSDKLEDTFSKMETFLTIFPGDDNITNASVSLLAAVLTATEKTIVYFISSTTNRALTSLRDGEDYQEELLASIEEVQTAMSKLFHEVQISDISGTREAMEQIFSGVSQVVLLEIANQGRIEVVMAKAQDIVEQGEEIMVRVKQSETRVVGQVRRSEETVLLAIADLSNQMKSLMDDGANSRAPYFPREAVDNFMQLKAQVDEIRETQQAIKEYLSQRPLMLMPAPARQQLPWHMVQVQQPQAYYPVNSVQPLVEMNASFTPDVRLQLPLSLDPSVHGTALMALFSDFLNLDIIDIAAVVEASHSIPLRYRSRAQQVVSSAQFRSWATAATSRELLVRGSPGADPTYARAAMSLVTASLVLGLRASKRIPGSPARFISLVFFCGLHIDSDDPFARGGSAIMRAFVAQLLHTTPELLNTMFWQRDVDFETLQKFPYDTRALCRLFGFLISRLPQEKTVVCVIDNIERYEADEFESDTRLVLDCLLSLARDQSMLPAVKILVTSPVGTISAHEAFDKDDGCEDSILCLEALVPMSDEFGMMGIEPDVGQHLA</sequence>
<name>A0AAN6XBE4_9PEZI</name>
<reference evidence="3" key="2">
    <citation type="submission" date="2023-05" db="EMBL/GenBank/DDBJ databases">
        <authorList>
            <consortium name="Lawrence Berkeley National Laboratory"/>
            <person name="Steindorff A."/>
            <person name="Hensen N."/>
            <person name="Bonometti L."/>
            <person name="Westerberg I."/>
            <person name="Brannstrom I.O."/>
            <person name="Guillou S."/>
            <person name="Cros-Aarteil S."/>
            <person name="Calhoun S."/>
            <person name="Haridas S."/>
            <person name="Kuo A."/>
            <person name="Mondo S."/>
            <person name="Pangilinan J."/>
            <person name="Riley R."/>
            <person name="Labutti K."/>
            <person name="Andreopoulos B."/>
            <person name="Lipzen A."/>
            <person name="Chen C."/>
            <person name="Yanf M."/>
            <person name="Daum C."/>
            <person name="Ng V."/>
            <person name="Clum A."/>
            <person name="Ohm R."/>
            <person name="Martin F."/>
            <person name="Silar P."/>
            <person name="Natvig D."/>
            <person name="Lalanne C."/>
            <person name="Gautier V."/>
            <person name="Ament-Velasquez S.L."/>
            <person name="Kruys A."/>
            <person name="Hutchinson M.I."/>
            <person name="Powell A.J."/>
            <person name="Barry K."/>
            <person name="Miller A.N."/>
            <person name="Grigoriev I.V."/>
            <person name="Debuchy R."/>
            <person name="Gladieux P."/>
            <person name="Thoren M.H."/>
            <person name="Johannesson H."/>
        </authorList>
    </citation>
    <scope>NUCLEOTIDE SEQUENCE</scope>
    <source>
        <strain evidence="3">CBS 315.58</strain>
    </source>
</reference>
<gene>
    <name evidence="3" type="ORF">QBC40DRAFT_105880</name>
</gene>
<dbReference type="EMBL" id="MU863964">
    <property type="protein sequence ID" value="KAK4197399.1"/>
    <property type="molecule type" value="Genomic_DNA"/>
</dbReference>
<organism evidence="3 4">
    <name type="scientific">Triangularia verruculosa</name>
    <dbReference type="NCBI Taxonomy" id="2587418"/>
    <lineage>
        <taxon>Eukaryota</taxon>
        <taxon>Fungi</taxon>
        <taxon>Dikarya</taxon>
        <taxon>Ascomycota</taxon>
        <taxon>Pezizomycotina</taxon>
        <taxon>Sordariomycetes</taxon>
        <taxon>Sordariomycetidae</taxon>
        <taxon>Sordariales</taxon>
        <taxon>Podosporaceae</taxon>
        <taxon>Triangularia</taxon>
    </lineage>
</organism>
<dbReference type="PANTHER" id="PTHR40619">
    <property type="entry name" value="FUNGAL STAND N-TERMINAL GOODBYE DOMAIN-CONTAINING PROTEIN"/>
    <property type="match status" value="1"/>
</dbReference>
<dbReference type="Pfam" id="PF24883">
    <property type="entry name" value="NPHP3_N"/>
    <property type="match status" value="1"/>
</dbReference>
<reference evidence="3" key="1">
    <citation type="journal article" date="2023" name="Mol. Phylogenet. Evol.">
        <title>Genome-scale phylogeny and comparative genomics of the fungal order Sordariales.</title>
        <authorList>
            <person name="Hensen N."/>
            <person name="Bonometti L."/>
            <person name="Westerberg I."/>
            <person name="Brannstrom I.O."/>
            <person name="Guillou S."/>
            <person name="Cros-Aarteil S."/>
            <person name="Calhoun S."/>
            <person name="Haridas S."/>
            <person name="Kuo A."/>
            <person name="Mondo S."/>
            <person name="Pangilinan J."/>
            <person name="Riley R."/>
            <person name="LaButti K."/>
            <person name="Andreopoulos B."/>
            <person name="Lipzen A."/>
            <person name="Chen C."/>
            <person name="Yan M."/>
            <person name="Daum C."/>
            <person name="Ng V."/>
            <person name="Clum A."/>
            <person name="Steindorff A."/>
            <person name="Ohm R.A."/>
            <person name="Martin F."/>
            <person name="Silar P."/>
            <person name="Natvig D.O."/>
            <person name="Lalanne C."/>
            <person name="Gautier V."/>
            <person name="Ament-Velasquez S.L."/>
            <person name="Kruys A."/>
            <person name="Hutchinson M.I."/>
            <person name="Powell A.J."/>
            <person name="Barry K."/>
            <person name="Miller A.N."/>
            <person name="Grigoriev I.V."/>
            <person name="Debuchy R."/>
            <person name="Gladieux P."/>
            <person name="Hiltunen Thoren M."/>
            <person name="Johannesson H."/>
        </authorList>
    </citation>
    <scope>NUCLEOTIDE SEQUENCE</scope>
    <source>
        <strain evidence="3">CBS 315.58</strain>
    </source>
</reference>
<feature type="domain" description="Nephrocystin 3-like N-terminal" evidence="2">
    <location>
        <begin position="518"/>
        <end position="705"/>
    </location>
</feature>
<evidence type="ECO:0000313" key="4">
    <source>
        <dbReference type="Proteomes" id="UP001303160"/>
    </source>
</evidence>
<dbReference type="InterPro" id="IPR056884">
    <property type="entry name" value="NPHP3-like_N"/>
</dbReference>
<comment type="caution">
    <text evidence="3">The sequence shown here is derived from an EMBL/GenBank/DDBJ whole genome shotgun (WGS) entry which is preliminary data.</text>
</comment>
<protein>
    <recommendedName>
        <fullName evidence="2">Nephrocystin 3-like N-terminal domain-containing protein</fullName>
    </recommendedName>
</protein>
<keyword evidence="1" id="KW-0677">Repeat</keyword>
<proteinExistence type="predicted"/>
<evidence type="ECO:0000313" key="3">
    <source>
        <dbReference type="EMBL" id="KAK4197399.1"/>
    </source>
</evidence>
<dbReference type="Proteomes" id="UP001303160">
    <property type="component" value="Unassembled WGS sequence"/>
</dbReference>
<keyword evidence="4" id="KW-1185">Reference proteome</keyword>
<accession>A0AAN6XBE4</accession>
<evidence type="ECO:0000256" key="1">
    <source>
        <dbReference type="ARBA" id="ARBA00022737"/>
    </source>
</evidence>